<reference evidence="1 2" key="1">
    <citation type="journal article" date="2006" name="Science">
        <title>The genome of black cottonwood, Populus trichocarpa (Torr. &amp; Gray).</title>
        <authorList>
            <person name="Tuskan G.A."/>
            <person name="Difazio S."/>
            <person name="Jansson S."/>
            <person name="Bohlmann J."/>
            <person name="Grigoriev I."/>
            <person name="Hellsten U."/>
            <person name="Putnam N."/>
            <person name="Ralph S."/>
            <person name="Rombauts S."/>
            <person name="Salamov A."/>
            <person name="Schein J."/>
            <person name="Sterck L."/>
            <person name="Aerts A."/>
            <person name="Bhalerao R.R."/>
            <person name="Bhalerao R.P."/>
            <person name="Blaudez D."/>
            <person name="Boerjan W."/>
            <person name="Brun A."/>
            <person name="Brunner A."/>
            <person name="Busov V."/>
            <person name="Campbell M."/>
            <person name="Carlson J."/>
            <person name="Chalot M."/>
            <person name="Chapman J."/>
            <person name="Chen G.L."/>
            <person name="Cooper D."/>
            <person name="Coutinho P.M."/>
            <person name="Couturier J."/>
            <person name="Covert S."/>
            <person name="Cronk Q."/>
            <person name="Cunningham R."/>
            <person name="Davis J."/>
            <person name="Degroeve S."/>
            <person name="Dejardin A."/>
            <person name="Depamphilis C."/>
            <person name="Detter J."/>
            <person name="Dirks B."/>
            <person name="Dubchak I."/>
            <person name="Duplessis S."/>
            <person name="Ehlting J."/>
            <person name="Ellis B."/>
            <person name="Gendler K."/>
            <person name="Goodstein D."/>
            <person name="Gribskov M."/>
            <person name="Grimwood J."/>
            <person name="Groover A."/>
            <person name="Gunter L."/>
            <person name="Hamberger B."/>
            <person name="Heinze B."/>
            <person name="Helariutta Y."/>
            <person name="Henrissat B."/>
            <person name="Holligan D."/>
            <person name="Holt R."/>
            <person name="Huang W."/>
            <person name="Islam-Faridi N."/>
            <person name="Jones S."/>
            <person name="Jones-Rhoades M."/>
            <person name="Jorgensen R."/>
            <person name="Joshi C."/>
            <person name="Kangasjarvi J."/>
            <person name="Karlsson J."/>
            <person name="Kelleher C."/>
            <person name="Kirkpatrick R."/>
            <person name="Kirst M."/>
            <person name="Kohler A."/>
            <person name="Kalluri U."/>
            <person name="Larimer F."/>
            <person name="Leebens-Mack J."/>
            <person name="Leple J.C."/>
            <person name="Locascio P."/>
            <person name="Lou Y."/>
            <person name="Lucas S."/>
            <person name="Martin F."/>
            <person name="Montanini B."/>
            <person name="Napoli C."/>
            <person name="Nelson D.R."/>
            <person name="Nelson C."/>
            <person name="Nieminen K."/>
            <person name="Nilsson O."/>
            <person name="Pereda V."/>
            <person name="Peter G."/>
            <person name="Philippe R."/>
            <person name="Pilate G."/>
            <person name="Poliakov A."/>
            <person name="Razumovskaya J."/>
            <person name="Richardson P."/>
            <person name="Rinaldi C."/>
            <person name="Ritland K."/>
            <person name="Rouze P."/>
            <person name="Ryaboy D."/>
            <person name="Schmutz J."/>
            <person name="Schrader J."/>
            <person name="Segerman B."/>
            <person name="Shin H."/>
            <person name="Siddiqui A."/>
            <person name="Sterky F."/>
            <person name="Terry A."/>
            <person name="Tsai C.J."/>
            <person name="Uberbacher E."/>
            <person name="Unneberg P."/>
            <person name="Vahala J."/>
            <person name="Wall K."/>
            <person name="Wessler S."/>
            <person name="Yang G."/>
            <person name="Yin T."/>
            <person name="Douglas C."/>
            <person name="Marra M."/>
            <person name="Sandberg G."/>
            <person name="Van de Peer Y."/>
            <person name="Rokhsar D."/>
        </authorList>
    </citation>
    <scope>NUCLEOTIDE SEQUENCE [LARGE SCALE GENOMIC DNA]</scope>
    <source>
        <strain evidence="2">cv. Nisqually</strain>
    </source>
</reference>
<name>A0ACC0TFV6_POPTR</name>
<dbReference type="EMBL" id="CM009291">
    <property type="protein sequence ID" value="KAI9400404.1"/>
    <property type="molecule type" value="Genomic_DNA"/>
</dbReference>
<sequence>MRPISHLLLPFETHLWSRVKCELKNPEKDLDSFFSTLAKRLRENLMQSLHAYPCQCPRRVPPGKP</sequence>
<evidence type="ECO:0000313" key="2">
    <source>
        <dbReference type="Proteomes" id="UP000006729"/>
    </source>
</evidence>
<keyword evidence="2" id="KW-1185">Reference proteome</keyword>
<protein>
    <submittedName>
        <fullName evidence="1">Uncharacterized protein</fullName>
    </submittedName>
</protein>
<organism evidence="1 2">
    <name type="scientific">Populus trichocarpa</name>
    <name type="common">Western balsam poplar</name>
    <name type="synonym">Populus balsamifera subsp. trichocarpa</name>
    <dbReference type="NCBI Taxonomy" id="3694"/>
    <lineage>
        <taxon>Eukaryota</taxon>
        <taxon>Viridiplantae</taxon>
        <taxon>Streptophyta</taxon>
        <taxon>Embryophyta</taxon>
        <taxon>Tracheophyta</taxon>
        <taxon>Spermatophyta</taxon>
        <taxon>Magnoliopsida</taxon>
        <taxon>eudicotyledons</taxon>
        <taxon>Gunneridae</taxon>
        <taxon>Pentapetalae</taxon>
        <taxon>rosids</taxon>
        <taxon>fabids</taxon>
        <taxon>Malpighiales</taxon>
        <taxon>Salicaceae</taxon>
        <taxon>Saliceae</taxon>
        <taxon>Populus</taxon>
    </lineage>
</organism>
<proteinExistence type="predicted"/>
<gene>
    <name evidence="1" type="ORF">POPTR_002G239451v4</name>
</gene>
<accession>A0ACC0TFV6</accession>
<evidence type="ECO:0000313" key="1">
    <source>
        <dbReference type="EMBL" id="KAI9400404.1"/>
    </source>
</evidence>
<dbReference type="Proteomes" id="UP000006729">
    <property type="component" value="Chromosome 2"/>
</dbReference>
<comment type="caution">
    <text evidence="1">The sequence shown here is derived from an EMBL/GenBank/DDBJ whole genome shotgun (WGS) entry which is preliminary data.</text>
</comment>